<dbReference type="Proteomes" id="UP000735302">
    <property type="component" value="Unassembled WGS sequence"/>
</dbReference>
<proteinExistence type="predicted"/>
<reference evidence="1 2" key="1">
    <citation type="journal article" date="2021" name="Elife">
        <title>Chloroplast acquisition without the gene transfer in kleptoplastic sea slugs, Plakobranchus ocellatus.</title>
        <authorList>
            <person name="Maeda T."/>
            <person name="Takahashi S."/>
            <person name="Yoshida T."/>
            <person name="Shimamura S."/>
            <person name="Takaki Y."/>
            <person name="Nagai Y."/>
            <person name="Toyoda A."/>
            <person name="Suzuki Y."/>
            <person name="Arimoto A."/>
            <person name="Ishii H."/>
            <person name="Satoh N."/>
            <person name="Nishiyama T."/>
            <person name="Hasebe M."/>
            <person name="Maruyama T."/>
            <person name="Minagawa J."/>
            <person name="Obokata J."/>
            <person name="Shigenobu S."/>
        </authorList>
    </citation>
    <scope>NUCLEOTIDE SEQUENCE [LARGE SCALE GENOMIC DNA]</scope>
</reference>
<organism evidence="1 2">
    <name type="scientific">Plakobranchus ocellatus</name>
    <dbReference type="NCBI Taxonomy" id="259542"/>
    <lineage>
        <taxon>Eukaryota</taxon>
        <taxon>Metazoa</taxon>
        <taxon>Spiralia</taxon>
        <taxon>Lophotrochozoa</taxon>
        <taxon>Mollusca</taxon>
        <taxon>Gastropoda</taxon>
        <taxon>Heterobranchia</taxon>
        <taxon>Euthyneura</taxon>
        <taxon>Panpulmonata</taxon>
        <taxon>Sacoglossa</taxon>
        <taxon>Placobranchoidea</taxon>
        <taxon>Plakobranchidae</taxon>
        <taxon>Plakobranchus</taxon>
    </lineage>
</organism>
<gene>
    <name evidence="1" type="ORF">PoB_002556500</name>
</gene>
<keyword evidence="2" id="KW-1185">Reference proteome</keyword>
<comment type="caution">
    <text evidence="1">The sequence shown here is derived from an EMBL/GenBank/DDBJ whole genome shotgun (WGS) entry which is preliminary data.</text>
</comment>
<dbReference type="AlphaFoldDB" id="A0AAV3ZV53"/>
<dbReference type="EMBL" id="BLXT01002942">
    <property type="protein sequence ID" value="GFN99059.1"/>
    <property type="molecule type" value="Genomic_DNA"/>
</dbReference>
<accession>A0AAV3ZV53</accession>
<evidence type="ECO:0000313" key="1">
    <source>
        <dbReference type="EMBL" id="GFN99059.1"/>
    </source>
</evidence>
<name>A0AAV3ZV53_9GAST</name>
<sequence length="70" mass="7679">MGKLSDGEMCVCVVYEQEYWGRGKGEEGERIARSARNITGVLDGESSGKGEGTKLWVKSYVRICGRSCSQ</sequence>
<evidence type="ECO:0000313" key="2">
    <source>
        <dbReference type="Proteomes" id="UP000735302"/>
    </source>
</evidence>
<protein>
    <submittedName>
        <fullName evidence="1">Uncharacterized protein</fullName>
    </submittedName>
</protein>
<feature type="non-terminal residue" evidence="1">
    <location>
        <position position="70"/>
    </location>
</feature>